<sequence length="813" mass="91627">MIIDYNWDDKDTLKECSMVCRALLPSCQKHIFRTINLDPINSVKEAYSAPSHQHFYRLVANNPLIASYVLELVFLFTFVSPEGETLRPSPRYIQQDVAPLFLPLLPRLHRLELHFTEPTTWDALTVALKTALYEAIRSPALHDLQFYFETTSSIPVTFFQSAPNLKSLGLHRVEVHRVPAAICPVDQRSHLSSLVLLSVPRVSLELLFSGPFAPFDLGKLDKLTCALNDSNRFLLKLCGASLSHLTCYVPFHSHSVEGIFADLTSLATLDVQTSPIPINYNIASQLSSLPFPNLLQRLTVRIPVVSSKNMGLFGWVAKLDTSLQSFRSLERVEILLKSHEKTADLSLHRKLTEHVESNMPQVFQRGILSVSHCGEVIVKSYWRFLMRHDGSIQAALVLFGNLGGYAQLVPKYFFPSSASPRSREMRVASDVFQSLPLELLELIFTQNHDDKDTLKACSTVCHVLLPICQTYIFRKINLDPIHSSEQAYGCSALSHRKFSHLVANNSRIASCVRELDFLTTFRTSDGRTLLYMGRYSQHQDVVPFFLSKLPRLETLHLHFDRNVSWDSLSTELKAALHDVVRLPTLRHLGLHSESQVSIPLSFFHSVPNVTSLKLNSINVPDEPNIGAIENQRARLNSLDLPTIWVQQSRPFFHNQCSPFDLTRLVNLDCNLDSGSREMLRLCGSSLKYLRCGIVLGPTGNLDGIFADLMSLTTLVITEESLIRQLPSLPSPNLLESLTVSISLPICKLGTMVSDWMSELDSLLHQFTSLRKVEISVRLYGWGRGPAFQLAFETIVKSRMPYTLKRAILSAQVE</sequence>
<dbReference type="InterPro" id="IPR032675">
    <property type="entry name" value="LRR_dom_sf"/>
</dbReference>
<keyword evidence="2" id="KW-1185">Reference proteome</keyword>
<reference evidence="1" key="1">
    <citation type="submission" date="2018-04" db="EMBL/GenBank/DDBJ databases">
        <title>Whole genome sequencing of Hypsizygus marmoreus.</title>
        <authorList>
            <person name="Choi I.-G."/>
            <person name="Min B."/>
            <person name="Kim J.-G."/>
            <person name="Kim S."/>
            <person name="Oh Y.-L."/>
            <person name="Kong W.-S."/>
            <person name="Park H."/>
            <person name="Jeong J."/>
            <person name="Song E.-S."/>
        </authorList>
    </citation>
    <scope>NUCLEOTIDE SEQUENCE [LARGE SCALE GENOMIC DNA]</scope>
    <source>
        <strain evidence="1">51987-8</strain>
    </source>
</reference>
<protein>
    <recommendedName>
        <fullName evidence="3">F-box domain-containing protein</fullName>
    </recommendedName>
</protein>
<organism evidence="1 2">
    <name type="scientific">Hypsizygus marmoreus</name>
    <name type="common">White beech mushroom</name>
    <name type="synonym">Agaricus marmoreus</name>
    <dbReference type="NCBI Taxonomy" id="39966"/>
    <lineage>
        <taxon>Eukaryota</taxon>
        <taxon>Fungi</taxon>
        <taxon>Dikarya</taxon>
        <taxon>Basidiomycota</taxon>
        <taxon>Agaricomycotina</taxon>
        <taxon>Agaricomycetes</taxon>
        <taxon>Agaricomycetidae</taxon>
        <taxon>Agaricales</taxon>
        <taxon>Tricholomatineae</taxon>
        <taxon>Lyophyllaceae</taxon>
        <taxon>Hypsizygus</taxon>
    </lineage>
</organism>
<accession>A0A369JYI7</accession>
<dbReference type="Gene3D" id="3.80.10.10">
    <property type="entry name" value="Ribonuclease Inhibitor"/>
    <property type="match status" value="2"/>
</dbReference>
<dbReference type="EMBL" id="LUEZ02000040">
    <property type="protein sequence ID" value="RDB26392.1"/>
    <property type="molecule type" value="Genomic_DNA"/>
</dbReference>
<evidence type="ECO:0008006" key="3">
    <source>
        <dbReference type="Google" id="ProtNLM"/>
    </source>
</evidence>
<comment type="caution">
    <text evidence="1">The sequence shown here is derived from an EMBL/GenBank/DDBJ whole genome shotgun (WGS) entry which is preliminary data.</text>
</comment>
<proteinExistence type="predicted"/>
<name>A0A369JYI7_HYPMA</name>
<evidence type="ECO:0000313" key="2">
    <source>
        <dbReference type="Proteomes" id="UP000076154"/>
    </source>
</evidence>
<dbReference type="Proteomes" id="UP000076154">
    <property type="component" value="Unassembled WGS sequence"/>
</dbReference>
<dbReference type="OrthoDB" id="2745898at2759"/>
<dbReference type="AlphaFoldDB" id="A0A369JYI7"/>
<dbReference type="InParanoid" id="A0A369JYI7"/>
<evidence type="ECO:0000313" key="1">
    <source>
        <dbReference type="EMBL" id="RDB26392.1"/>
    </source>
</evidence>
<dbReference type="SUPFAM" id="SSF52058">
    <property type="entry name" value="L domain-like"/>
    <property type="match status" value="1"/>
</dbReference>
<gene>
    <name evidence="1" type="ORF">Hypma_006227</name>
</gene>